<keyword evidence="7" id="KW-0479">Metal-binding</keyword>
<gene>
    <name evidence="14" type="ORF">ACEWY4_027482</name>
</gene>
<evidence type="ECO:0000256" key="7">
    <source>
        <dbReference type="ARBA" id="ARBA00022723"/>
    </source>
</evidence>
<accession>A0ABD1IQM6</accession>
<keyword evidence="9" id="KW-0408">Iron</keyword>
<evidence type="ECO:0000256" key="3">
    <source>
        <dbReference type="ARBA" id="ARBA00011758"/>
    </source>
</evidence>
<evidence type="ECO:0000256" key="1">
    <source>
        <dbReference type="ARBA" id="ARBA00004141"/>
    </source>
</evidence>
<feature type="transmembrane region" description="Helical" evidence="13">
    <location>
        <begin position="130"/>
        <end position="151"/>
    </location>
</feature>
<dbReference type="InterPro" id="IPR034804">
    <property type="entry name" value="SQR/QFR_C/D"/>
</dbReference>
<evidence type="ECO:0000256" key="13">
    <source>
        <dbReference type="SAM" id="Phobius"/>
    </source>
</evidence>
<comment type="caution">
    <text evidence="14">The sequence shown here is derived from an EMBL/GenBank/DDBJ whole genome shotgun (WGS) entry which is preliminary data.</text>
</comment>
<evidence type="ECO:0000256" key="12">
    <source>
        <dbReference type="ARBA" id="ARBA00045847"/>
    </source>
</evidence>
<dbReference type="FunFam" id="1.20.1300.10:FF:000006">
    <property type="entry name" value="Succinate dehydrogenase cytochrome b560 subunit, mitochondrial"/>
    <property type="match status" value="1"/>
</dbReference>
<dbReference type="NCBIfam" id="TIGR02970">
    <property type="entry name" value="succ_dehyd_cytB"/>
    <property type="match status" value="1"/>
</dbReference>
<comment type="function">
    <text evidence="12">Membrane-anchoring subunit of succinate dehydrogenase (SDH) that is involved in complex II of the mitochondrial electron transport chain and is responsible for transferring electrons from succinate to ubiquinone (coenzyme Q). SDH also oxidizes malate to the non-canonical enol form of oxaloacetate, enol-oxaloacetate. Enol-oxaloacetate, which is a potent inhibitor of the succinate dehydrogenase activity, is further isomerized into keto-oxaloacetate.</text>
</comment>
<comment type="pathway">
    <text evidence="2">Carbohydrate metabolism; tricarboxylic acid cycle.</text>
</comment>
<keyword evidence="5" id="KW-0349">Heme</keyword>
<dbReference type="GO" id="GO:0016020">
    <property type="term" value="C:membrane"/>
    <property type="evidence" value="ECO:0007669"/>
    <property type="project" value="UniProtKB-SubCell"/>
</dbReference>
<comment type="subunit">
    <text evidence="3">Component of complex II composed of four subunits: the flavoprotein (FP) SDHA, iron-sulfur protein (IP) SDHB, and a cytochrome b560 composed of SDHC and SDHD.</text>
</comment>
<evidence type="ECO:0000256" key="11">
    <source>
        <dbReference type="ARBA" id="ARBA00045023"/>
    </source>
</evidence>
<protein>
    <recommendedName>
        <fullName evidence="4">Succinate dehydrogenase cytochrome b560 subunit, mitochondrial</fullName>
    </recommendedName>
    <alternativeName>
        <fullName evidence="11">Malate dehydrogenase [quinone] cytochrome b560 subunit</fullName>
    </alternativeName>
</protein>
<reference evidence="14 15" key="1">
    <citation type="submission" date="2024-09" db="EMBL/GenBank/DDBJ databases">
        <title>A chromosome-level genome assembly of Gray's grenadier anchovy, Coilia grayii.</title>
        <authorList>
            <person name="Fu Z."/>
        </authorList>
    </citation>
    <scope>NUCLEOTIDE SEQUENCE [LARGE SCALE GENOMIC DNA]</scope>
    <source>
        <strain evidence="14">G4</strain>
        <tissue evidence="14">Muscle</tissue>
    </source>
</reference>
<dbReference type="PANTHER" id="PTHR10978:SF5">
    <property type="entry name" value="SUCCINATE DEHYDROGENASE CYTOCHROME B560 SUBUNIT, MITOCHONDRIAL"/>
    <property type="match status" value="1"/>
</dbReference>
<evidence type="ECO:0000313" key="15">
    <source>
        <dbReference type="Proteomes" id="UP001591681"/>
    </source>
</evidence>
<keyword evidence="10 13" id="KW-0472">Membrane</keyword>
<dbReference type="InterPro" id="IPR000701">
    <property type="entry name" value="SuccDH_FuR_B_TM-su"/>
</dbReference>
<keyword evidence="6 13" id="KW-0812">Transmembrane</keyword>
<dbReference type="Gene3D" id="1.20.1300.10">
    <property type="entry name" value="Fumarate reductase/succinate dehydrogenase, transmembrane subunit"/>
    <property type="match status" value="1"/>
</dbReference>
<keyword evidence="8 13" id="KW-1133">Transmembrane helix</keyword>
<dbReference type="PROSITE" id="PS01001">
    <property type="entry name" value="SDH_CYT_2"/>
    <property type="match status" value="1"/>
</dbReference>
<proteinExistence type="predicted"/>
<name>A0ABD1IQM6_9TELE</name>
<evidence type="ECO:0000313" key="14">
    <source>
        <dbReference type="EMBL" id="KAL2076929.1"/>
    </source>
</evidence>
<dbReference type="AlphaFoldDB" id="A0ABD1IQM6"/>
<organism evidence="14 15">
    <name type="scientific">Coilia grayii</name>
    <name type="common">Gray's grenadier anchovy</name>
    <dbReference type="NCBI Taxonomy" id="363190"/>
    <lineage>
        <taxon>Eukaryota</taxon>
        <taxon>Metazoa</taxon>
        <taxon>Chordata</taxon>
        <taxon>Craniata</taxon>
        <taxon>Vertebrata</taxon>
        <taxon>Euteleostomi</taxon>
        <taxon>Actinopterygii</taxon>
        <taxon>Neopterygii</taxon>
        <taxon>Teleostei</taxon>
        <taxon>Clupei</taxon>
        <taxon>Clupeiformes</taxon>
        <taxon>Clupeoidei</taxon>
        <taxon>Engraulidae</taxon>
        <taxon>Coilinae</taxon>
        <taxon>Coilia</taxon>
    </lineage>
</organism>
<comment type="subcellular location">
    <subcellularLocation>
        <location evidence="1">Membrane</location>
        <topology evidence="1">Multi-pass membrane protein</topology>
    </subcellularLocation>
</comment>
<dbReference type="Gene3D" id="1.20.5.540">
    <property type="entry name" value="Single helix bin"/>
    <property type="match status" value="1"/>
</dbReference>
<dbReference type="Pfam" id="PF01127">
    <property type="entry name" value="Sdh_cyt"/>
    <property type="match status" value="1"/>
</dbReference>
<dbReference type="InterPro" id="IPR014314">
    <property type="entry name" value="Succ_DH_cytb556"/>
</dbReference>
<keyword evidence="15" id="KW-1185">Reference proteome</keyword>
<sequence length="224" mass="25168">MSRKCSQKKTDLTLTFPYLENNTVRPSQHGAYKETRRHLVVISDEELPVCSRLTKNMALLLRSIARSGVCASRSQFFLCRHVAPMGTTAKDEMTKFWDKNNRLNRPMSPHITIYRWSIPMAMSVTHRGTGVALSGGISLFAMAALVLPGSYPYYLDLIHSLTYGPHFLAFSKFALAFPVAYHTYNGIRHLMWDVGKGFKIPEVYRSGYAVLTLSVLTSIGLACL</sequence>
<evidence type="ECO:0000256" key="2">
    <source>
        <dbReference type="ARBA" id="ARBA00005163"/>
    </source>
</evidence>
<dbReference type="PANTHER" id="PTHR10978">
    <property type="entry name" value="SUCCINATE DEHYDROGENASE CYTOCHROME B560 SUBUNIT"/>
    <property type="match status" value="1"/>
</dbReference>
<dbReference type="InterPro" id="IPR018495">
    <property type="entry name" value="Succ_DH_cyt_bsu_CS"/>
</dbReference>
<dbReference type="PROSITE" id="PS01000">
    <property type="entry name" value="SDH_CYT_1"/>
    <property type="match status" value="1"/>
</dbReference>
<evidence type="ECO:0000256" key="6">
    <source>
        <dbReference type="ARBA" id="ARBA00022692"/>
    </source>
</evidence>
<dbReference type="Proteomes" id="UP001591681">
    <property type="component" value="Unassembled WGS sequence"/>
</dbReference>
<feature type="transmembrane region" description="Helical" evidence="13">
    <location>
        <begin position="163"/>
        <end position="182"/>
    </location>
</feature>
<evidence type="ECO:0000256" key="5">
    <source>
        <dbReference type="ARBA" id="ARBA00022617"/>
    </source>
</evidence>
<dbReference type="GO" id="GO:0046872">
    <property type="term" value="F:metal ion binding"/>
    <property type="evidence" value="ECO:0007669"/>
    <property type="project" value="UniProtKB-KW"/>
</dbReference>
<dbReference type="CDD" id="cd03499">
    <property type="entry name" value="SQR_TypeC_SdhC"/>
    <property type="match status" value="1"/>
</dbReference>
<evidence type="ECO:0000256" key="9">
    <source>
        <dbReference type="ARBA" id="ARBA00023004"/>
    </source>
</evidence>
<evidence type="ECO:0000256" key="10">
    <source>
        <dbReference type="ARBA" id="ARBA00023136"/>
    </source>
</evidence>
<evidence type="ECO:0000256" key="8">
    <source>
        <dbReference type="ARBA" id="ARBA00022989"/>
    </source>
</evidence>
<dbReference type="SUPFAM" id="SSF81343">
    <property type="entry name" value="Fumarate reductase respiratory complex transmembrane subunits"/>
    <property type="match status" value="1"/>
</dbReference>
<dbReference type="EMBL" id="JBHFQA010000036">
    <property type="protein sequence ID" value="KAL2076929.1"/>
    <property type="molecule type" value="Genomic_DNA"/>
</dbReference>
<evidence type="ECO:0000256" key="4">
    <source>
        <dbReference type="ARBA" id="ARBA00014631"/>
    </source>
</evidence>